<dbReference type="RefSeq" id="WP_072722942.1">
    <property type="nucleotide sequence ID" value="NZ_FQXH01000005.1"/>
</dbReference>
<dbReference type="Pfam" id="PF12801">
    <property type="entry name" value="Fer4_5"/>
    <property type="match status" value="2"/>
</dbReference>
<evidence type="ECO:0000313" key="3">
    <source>
        <dbReference type="EMBL" id="SHG91048.1"/>
    </source>
</evidence>
<dbReference type="InterPro" id="IPR017896">
    <property type="entry name" value="4Fe4S_Fe-S-bd"/>
</dbReference>
<keyword evidence="1" id="KW-1133">Transmembrane helix</keyword>
<evidence type="ECO:0000256" key="1">
    <source>
        <dbReference type="SAM" id="Phobius"/>
    </source>
</evidence>
<dbReference type="Proteomes" id="UP000242520">
    <property type="component" value="Unassembled WGS sequence"/>
</dbReference>
<evidence type="ECO:0000259" key="2">
    <source>
        <dbReference type="Pfam" id="PF12801"/>
    </source>
</evidence>
<keyword evidence="1" id="KW-0812">Transmembrane</keyword>
<reference evidence="4" key="1">
    <citation type="submission" date="2016-11" db="EMBL/GenBank/DDBJ databases">
        <authorList>
            <person name="Varghese N."/>
            <person name="Submissions S."/>
        </authorList>
    </citation>
    <scope>NUCLEOTIDE SEQUENCE [LARGE SCALE GENOMIC DNA]</scope>
    <source>
        <strain evidence="4">DSM 15285</strain>
    </source>
</reference>
<dbReference type="STRING" id="1123350.SAMN02744040_00134"/>
<accession>A0A1M5NNH7</accession>
<keyword evidence="4" id="KW-1185">Reference proteome</keyword>
<feature type="domain" description="4Fe-4S ferredoxin-type" evidence="2">
    <location>
        <begin position="117"/>
        <end position="156"/>
    </location>
</feature>
<proteinExistence type="predicted"/>
<gene>
    <name evidence="3" type="ORF">SAMN02744040_00134</name>
</gene>
<feature type="transmembrane region" description="Helical" evidence="1">
    <location>
        <begin position="113"/>
        <end position="132"/>
    </location>
</feature>
<name>A0A1M5NNH7_9FIRM</name>
<protein>
    <submittedName>
        <fullName evidence="3">4Fe-4S binding domain-containing protein</fullName>
    </submittedName>
</protein>
<organism evidence="3 4">
    <name type="scientific">Tepidibacter thalassicus DSM 15285</name>
    <dbReference type="NCBI Taxonomy" id="1123350"/>
    <lineage>
        <taxon>Bacteria</taxon>
        <taxon>Bacillati</taxon>
        <taxon>Bacillota</taxon>
        <taxon>Clostridia</taxon>
        <taxon>Peptostreptococcales</taxon>
        <taxon>Peptostreptococcaceae</taxon>
        <taxon>Tepidibacter</taxon>
    </lineage>
</organism>
<evidence type="ECO:0000313" key="4">
    <source>
        <dbReference type="Proteomes" id="UP000242520"/>
    </source>
</evidence>
<keyword evidence="1" id="KW-0472">Membrane</keyword>
<feature type="transmembrane region" description="Helical" evidence="1">
    <location>
        <begin position="12"/>
        <end position="41"/>
    </location>
</feature>
<dbReference type="AlphaFoldDB" id="A0A1M5NNH7"/>
<sequence length="169" mass="18933">MKKRKSYMNWSWIFFITFMTLAIYDIRFAALGLACMISPIVFSSTGQGKVHCSHYCPRGSFLGKFLSKLSLGYNVPAFMKAKLFKHTILVSMLTSFSLSLYKGGLTLTNIGATIFRLVLITTIIGIFLGIIFKPRTWCTICPMGHASNLIDKQIKKSSPTKNKTTKKIA</sequence>
<dbReference type="EMBL" id="FQXH01000005">
    <property type="protein sequence ID" value="SHG91048.1"/>
    <property type="molecule type" value="Genomic_DNA"/>
</dbReference>
<feature type="domain" description="4Fe-4S ferredoxin-type" evidence="2">
    <location>
        <begin position="29"/>
        <end position="62"/>
    </location>
</feature>
<dbReference type="OrthoDB" id="9786132at2"/>